<sequence length="73" mass="8131">MSTLDNLYNALTRKVQIANKDITREIVEDWVGHAGYQARQIAFMSAALGELESGKYTPEEMVGDILQLACLDN</sequence>
<evidence type="ECO:0000313" key="1">
    <source>
        <dbReference type="EMBL" id="SPQ01269.1"/>
    </source>
</evidence>
<dbReference type="AlphaFoldDB" id="A0A2U3QIS6"/>
<keyword evidence="2" id="KW-1185">Reference proteome</keyword>
<accession>A0A2U3QIS6</accession>
<dbReference type="EMBL" id="OUUY01000096">
    <property type="protein sequence ID" value="SPQ01269.1"/>
    <property type="molecule type" value="Genomic_DNA"/>
</dbReference>
<dbReference type="Proteomes" id="UP000245125">
    <property type="component" value="Unassembled WGS sequence"/>
</dbReference>
<protein>
    <submittedName>
        <fullName evidence="1">Uncharacterized protein</fullName>
    </submittedName>
</protein>
<gene>
    <name evidence="1" type="ORF">NBG4_490028</name>
</gene>
<organism evidence="1 2">
    <name type="scientific">Candidatus Sulfobium mesophilum</name>
    <dbReference type="NCBI Taxonomy" id="2016548"/>
    <lineage>
        <taxon>Bacteria</taxon>
        <taxon>Pseudomonadati</taxon>
        <taxon>Nitrospirota</taxon>
        <taxon>Nitrospiria</taxon>
        <taxon>Nitrospirales</taxon>
        <taxon>Nitrospiraceae</taxon>
        <taxon>Candidatus Sulfobium</taxon>
    </lineage>
</organism>
<name>A0A2U3QIS6_9BACT</name>
<reference evidence="2" key="1">
    <citation type="submission" date="2018-03" db="EMBL/GenBank/DDBJ databases">
        <authorList>
            <person name="Zecchin S."/>
        </authorList>
    </citation>
    <scope>NUCLEOTIDE SEQUENCE [LARGE SCALE GENOMIC DNA]</scope>
</reference>
<proteinExistence type="predicted"/>
<evidence type="ECO:0000313" key="2">
    <source>
        <dbReference type="Proteomes" id="UP000245125"/>
    </source>
</evidence>